<dbReference type="Gene3D" id="1.20.1420.30">
    <property type="entry name" value="NCX, central ion-binding region"/>
    <property type="match status" value="1"/>
</dbReference>
<dbReference type="InterPro" id="IPR004837">
    <property type="entry name" value="NaCa_Exmemb"/>
</dbReference>
<feature type="transmembrane region" description="Helical" evidence="5">
    <location>
        <begin position="110"/>
        <end position="127"/>
    </location>
</feature>
<dbReference type="GO" id="GO:0005262">
    <property type="term" value="F:calcium channel activity"/>
    <property type="evidence" value="ECO:0007669"/>
    <property type="project" value="TreeGrafter"/>
</dbReference>
<evidence type="ECO:0000256" key="2">
    <source>
        <dbReference type="ARBA" id="ARBA00022692"/>
    </source>
</evidence>
<feature type="domain" description="Sodium/calcium exchanger membrane region" evidence="6">
    <location>
        <begin position="6"/>
        <end position="147"/>
    </location>
</feature>
<evidence type="ECO:0000313" key="7">
    <source>
        <dbReference type="EMBL" id="OUP54625.1"/>
    </source>
</evidence>
<evidence type="ECO:0000256" key="4">
    <source>
        <dbReference type="ARBA" id="ARBA00023136"/>
    </source>
</evidence>
<evidence type="ECO:0000313" key="8">
    <source>
        <dbReference type="Proteomes" id="UP000195897"/>
    </source>
</evidence>
<dbReference type="InterPro" id="IPR044880">
    <property type="entry name" value="NCX_ion-bd_dom_sf"/>
</dbReference>
<proteinExistence type="predicted"/>
<reference evidence="8" key="1">
    <citation type="submission" date="2017-04" db="EMBL/GenBank/DDBJ databases">
        <title>Function of individual gut microbiota members based on whole genome sequencing of pure cultures obtained from chicken caecum.</title>
        <authorList>
            <person name="Medvecky M."/>
            <person name="Cejkova D."/>
            <person name="Polansky O."/>
            <person name="Karasova D."/>
            <person name="Kubasova T."/>
            <person name="Cizek A."/>
            <person name="Rychlik I."/>
        </authorList>
    </citation>
    <scope>NUCLEOTIDE SEQUENCE [LARGE SCALE GENOMIC DNA]</scope>
    <source>
        <strain evidence="8">An180</strain>
    </source>
</reference>
<dbReference type="AlphaFoldDB" id="A0A1Y4LD28"/>
<feature type="transmembrane region" description="Helical" evidence="5">
    <location>
        <begin position="80"/>
        <end position="98"/>
    </location>
</feature>
<evidence type="ECO:0000256" key="5">
    <source>
        <dbReference type="SAM" id="Phobius"/>
    </source>
</evidence>
<dbReference type="EMBL" id="NFKK01000001">
    <property type="protein sequence ID" value="OUP54625.1"/>
    <property type="molecule type" value="Genomic_DNA"/>
</dbReference>
<comment type="caution">
    <text evidence="7">The sequence shown here is derived from an EMBL/GenBank/DDBJ whole genome shotgun (WGS) entry which is preliminary data.</text>
</comment>
<dbReference type="RefSeq" id="WP_016148077.1">
    <property type="nucleotide sequence ID" value="NZ_CABKSA010000002.1"/>
</dbReference>
<feature type="transmembrane region" description="Helical" evidence="5">
    <location>
        <begin position="263"/>
        <end position="281"/>
    </location>
</feature>
<name>A0A1Y4LD28_9FIRM</name>
<evidence type="ECO:0000256" key="3">
    <source>
        <dbReference type="ARBA" id="ARBA00022989"/>
    </source>
</evidence>
<dbReference type="PANTHER" id="PTHR10846">
    <property type="entry name" value="SODIUM/POTASSIUM/CALCIUM EXCHANGER"/>
    <property type="match status" value="1"/>
</dbReference>
<sequence length="308" mass="32036">MSPILAVICLVAGFALLVKGADWFVSGASGLARRLGVSPLIIGLTIVAFGTSAPELAVSVTAALDGANEIAVGNVVGSNIFNLLVVAGVSAILCPLAADRTLLRRDWPCSALAAIILTVMLMFGNNITRFESIILLVLFAGMLVWQIRGTSVPTENNAEEHRPGWLLAVGIVGGIACIVIGGQLSVNGATELARAFGWSESLIGLTIVAIGTSLPELVTSIVAARRGENEIAMGNVIGSNLFNILGILGISALLNPITVAPTAVFDAALLTVVSLVFWFIARRGTLPRAAGITMVMIYIAYTGYLIVR</sequence>
<feature type="transmembrane region" description="Helical" evidence="5">
    <location>
        <begin position="236"/>
        <end position="257"/>
    </location>
</feature>
<keyword evidence="4 5" id="KW-0472">Membrane</keyword>
<protein>
    <submittedName>
        <fullName evidence="7">Sodium:proton exchanger</fullName>
    </submittedName>
</protein>
<evidence type="ECO:0000259" key="6">
    <source>
        <dbReference type="Pfam" id="PF01699"/>
    </source>
</evidence>
<feature type="transmembrane region" description="Helical" evidence="5">
    <location>
        <begin position="133"/>
        <end position="152"/>
    </location>
</feature>
<feature type="domain" description="Sodium/calcium exchanger membrane region" evidence="6">
    <location>
        <begin position="167"/>
        <end position="306"/>
    </location>
</feature>
<feature type="transmembrane region" description="Helical" evidence="5">
    <location>
        <begin position="202"/>
        <end position="224"/>
    </location>
</feature>
<keyword evidence="2 5" id="KW-0812">Transmembrane</keyword>
<dbReference type="InterPro" id="IPR004481">
    <property type="entry name" value="K/Na/Ca-exchanger"/>
</dbReference>
<comment type="subcellular location">
    <subcellularLocation>
        <location evidence="1">Membrane</location>
        <topology evidence="1">Multi-pass membrane protein</topology>
    </subcellularLocation>
</comment>
<keyword evidence="3 5" id="KW-1133">Transmembrane helix</keyword>
<dbReference type="GO" id="GO:0008273">
    <property type="term" value="F:calcium, potassium:sodium antiporter activity"/>
    <property type="evidence" value="ECO:0007669"/>
    <property type="project" value="TreeGrafter"/>
</dbReference>
<dbReference type="NCBIfam" id="TIGR00367">
    <property type="entry name" value="calcium/sodium antiporter"/>
    <property type="match status" value="1"/>
</dbReference>
<gene>
    <name evidence="7" type="ORF">B5F17_01595</name>
</gene>
<dbReference type="Proteomes" id="UP000195897">
    <property type="component" value="Unassembled WGS sequence"/>
</dbReference>
<feature type="transmembrane region" description="Helical" evidence="5">
    <location>
        <begin position="288"/>
        <end position="307"/>
    </location>
</feature>
<dbReference type="Pfam" id="PF01699">
    <property type="entry name" value="Na_Ca_ex"/>
    <property type="match status" value="2"/>
</dbReference>
<feature type="transmembrane region" description="Helical" evidence="5">
    <location>
        <begin position="164"/>
        <end position="182"/>
    </location>
</feature>
<dbReference type="PANTHER" id="PTHR10846:SF8">
    <property type="entry name" value="INNER MEMBRANE PROTEIN YRBG"/>
    <property type="match status" value="1"/>
</dbReference>
<dbReference type="GO" id="GO:0005886">
    <property type="term" value="C:plasma membrane"/>
    <property type="evidence" value="ECO:0007669"/>
    <property type="project" value="TreeGrafter"/>
</dbReference>
<accession>A0A1Y4LD28</accession>
<evidence type="ECO:0000256" key="1">
    <source>
        <dbReference type="ARBA" id="ARBA00004141"/>
    </source>
</evidence>
<dbReference type="GO" id="GO:0006874">
    <property type="term" value="P:intracellular calcium ion homeostasis"/>
    <property type="evidence" value="ECO:0007669"/>
    <property type="project" value="TreeGrafter"/>
</dbReference>
<organism evidence="7 8">
    <name type="scientific">Butyricicoccus pullicaecorum</name>
    <dbReference type="NCBI Taxonomy" id="501571"/>
    <lineage>
        <taxon>Bacteria</taxon>
        <taxon>Bacillati</taxon>
        <taxon>Bacillota</taxon>
        <taxon>Clostridia</taxon>
        <taxon>Eubacteriales</taxon>
        <taxon>Butyricicoccaceae</taxon>
        <taxon>Butyricicoccus</taxon>
    </lineage>
</organism>